<feature type="domain" description="SHSP" evidence="3">
    <location>
        <begin position="46"/>
        <end position="158"/>
    </location>
</feature>
<dbReference type="InterPro" id="IPR031107">
    <property type="entry name" value="Small_HSP"/>
</dbReference>
<dbReference type="EMBL" id="CP017111">
    <property type="protein sequence ID" value="AOO64330.1"/>
    <property type="molecule type" value="Genomic_DNA"/>
</dbReference>
<sequence>MLLHVLNFSQKNKEFTMLVTRFNPYKELKELESRLFNYYPTEANESSISAFSPTVSTREGEFAYHIEVDLPGIKKEDIHIDLKENQIIISGERSFREERQEKDYYKVESSYGKFQRSFALPENVDVENIEASSENGVLEIVLPKLKIEKIEVKKIEVK</sequence>
<dbReference type="AlphaFoldDB" id="A0A1D7THA1"/>
<dbReference type="InterPro" id="IPR002068">
    <property type="entry name" value="A-crystallin/Hsp20_dom"/>
</dbReference>
<dbReference type="KEGG" id="shal:SHALO_0540"/>
<comment type="similarity">
    <text evidence="1 2">Belongs to the small heat shock protein (HSP20) family.</text>
</comment>
<dbReference type="InterPro" id="IPR008978">
    <property type="entry name" value="HSP20-like_chaperone"/>
</dbReference>
<keyword evidence="4" id="KW-0346">Stress response</keyword>
<protein>
    <submittedName>
        <fullName evidence="4">Heat shock protein Hsp20</fullName>
    </submittedName>
</protein>
<gene>
    <name evidence="4" type="ORF">SHALO_0540</name>
</gene>
<evidence type="ECO:0000313" key="4">
    <source>
        <dbReference type="EMBL" id="AOO64330.1"/>
    </source>
</evidence>
<proteinExistence type="inferred from homology"/>
<dbReference type="Pfam" id="PF00011">
    <property type="entry name" value="HSP20"/>
    <property type="match status" value="1"/>
</dbReference>
<evidence type="ECO:0000313" key="5">
    <source>
        <dbReference type="Proteomes" id="UP000094609"/>
    </source>
</evidence>
<organism evidence="4 5">
    <name type="scientific">Sulfurospirillum halorespirans DSM 13726</name>
    <dbReference type="NCBI Taxonomy" id="1193502"/>
    <lineage>
        <taxon>Bacteria</taxon>
        <taxon>Pseudomonadati</taxon>
        <taxon>Campylobacterota</taxon>
        <taxon>Epsilonproteobacteria</taxon>
        <taxon>Campylobacterales</taxon>
        <taxon>Sulfurospirillaceae</taxon>
        <taxon>Sulfurospirillum</taxon>
    </lineage>
</organism>
<dbReference type="PANTHER" id="PTHR11527">
    <property type="entry name" value="HEAT-SHOCK PROTEIN 20 FAMILY MEMBER"/>
    <property type="match status" value="1"/>
</dbReference>
<dbReference type="PROSITE" id="PS01031">
    <property type="entry name" value="SHSP"/>
    <property type="match status" value="1"/>
</dbReference>
<dbReference type="SUPFAM" id="SSF49764">
    <property type="entry name" value="HSP20-like chaperones"/>
    <property type="match status" value="1"/>
</dbReference>
<dbReference type="Gene3D" id="2.60.40.790">
    <property type="match status" value="1"/>
</dbReference>
<evidence type="ECO:0000256" key="2">
    <source>
        <dbReference type="RuleBase" id="RU003616"/>
    </source>
</evidence>
<name>A0A1D7THA1_9BACT</name>
<accession>A0A1D7THA1</accession>
<evidence type="ECO:0000259" key="3">
    <source>
        <dbReference type="PROSITE" id="PS01031"/>
    </source>
</evidence>
<reference evidence="5" key="1">
    <citation type="submission" date="2016-08" db="EMBL/GenBank/DDBJ databases">
        <title>Complete genome sequence of the organohalide-respiring Epsilonproteobacterium Sulfurospirillum halorespirans.</title>
        <authorList>
            <person name="Goris T."/>
            <person name="Zimmermann J."/>
            <person name="Schenz B."/>
            <person name="Lemos M."/>
            <person name="Hackermueller J."/>
            <person name="Diekert G."/>
        </authorList>
    </citation>
    <scope>NUCLEOTIDE SEQUENCE [LARGE SCALE GENOMIC DNA]</scope>
    <source>
        <strain>DSM 13726</strain>
        <strain evidence="5">PCE-M2</strain>
    </source>
</reference>
<dbReference type="CDD" id="cd06464">
    <property type="entry name" value="ACD_sHsps-like"/>
    <property type="match status" value="1"/>
</dbReference>
<dbReference type="PATRIC" id="fig|1193502.14.peg.550"/>
<dbReference type="STRING" id="1193502.SHALO_0540"/>
<keyword evidence="5" id="KW-1185">Reference proteome</keyword>
<evidence type="ECO:0000256" key="1">
    <source>
        <dbReference type="PROSITE-ProRule" id="PRU00285"/>
    </source>
</evidence>
<dbReference type="Proteomes" id="UP000094609">
    <property type="component" value="Chromosome"/>
</dbReference>